<proteinExistence type="predicted"/>
<reference evidence="2 5" key="3">
    <citation type="journal article" date="2017" name="Nat. Microbiol.">
        <title>Natural product diversity associated with the nematode symbionts Photorhabdus and Xenorhabdus.</title>
        <authorList>
            <person name="Tobias N.J."/>
            <person name="Wolff H."/>
            <person name="Djahanschiri B."/>
            <person name="Grundmann F."/>
            <person name="Kronenwerth M."/>
            <person name="Shi Y.M."/>
            <person name="Simonyi S."/>
            <person name="Grun P."/>
            <person name="Shapiro-Ilan D."/>
            <person name="Pidot S.J."/>
            <person name="Stinear T.P."/>
            <person name="Ebersberger I."/>
            <person name="Bode H.B."/>
        </authorList>
    </citation>
    <scope>NUCLEOTIDE SEQUENCE [LARGE SCALE GENOMIC DNA]</scope>
    <source>
        <strain evidence="2 5">DSM 17908</strain>
    </source>
</reference>
<evidence type="ECO:0000313" key="4">
    <source>
        <dbReference type="Proteomes" id="UP000198919"/>
    </source>
</evidence>
<dbReference type="InterPro" id="IPR011256">
    <property type="entry name" value="Reg_factor_effector_dom_sf"/>
</dbReference>
<dbReference type="AlphaFoldDB" id="A0A1I3VAT2"/>
<feature type="domain" description="GyrI-like small molecule binding" evidence="1">
    <location>
        <begin position="3"/>
        <end position="84"/>
    </location>
</feature>
<evidence type="ECO:0000259" key="1">
    <source>
        <dbReference type="Pfam" id="PF06445"/>
    </source>
</evidence>
<dbReference type="OrthoDB" id="3173400at2"/>
<name>A0A1I3VAT2_9GAMM</name>
<dbReference type="Proteomes" id="UP000224607">
    <property type="component" value="Unassembled WGS sequence"/>
</dbReference>
<dbReference type="Gene3D" id="3.20.80.10">
    <property type="entry name" value="Regulatory factor, effector binding domain"/>
    <property type="match status" value="1"/>
</dbReference>
<evidence type="ECO:0000313" key="3">
    <source>
        <dbReference type="EMBL" id="SFJ92468.1"/>
    </source>
</evidence>
<reference evidence="3" key="2">
    <citation type="submission" date="2016-10" db="EMBL/GenBank/DDBJ databases">
        <authorList>
            <person name="de Groot N.N."/>
        </authorList>
    </citation>
    <scope>NUCLEOTIDE SEQUENCE [LARGE SCALE GENOMIC DNA]</scope>
    <source>
        <strain evidence="3">DSM 17908</strain>
    </source>
</reference>
<dbReference type="Proteomes" id="UP000198919">
    <property type="component" value="Unassembled WGS sequence"/>
</dbReference>
<dbReference type="EMBL" id="FORG01000020">
    <property type="protein sequence ID" value="SFJ92468.1"/>
    <property type="molecule type" value="Genomic_DNA"/>
</dbReference>
<sequence>MQVVDCPVLSLIGTSTRTKNADEVDAATAKIMPLWQHFSQNIYPEQLAGNVVYGVYSNDESDASGQFDVIAAVEAKEQEGDNIQESAIV</sequence>
<reference evidence="4" key="1">
    <citation type="submission" date="2016-10" db="EMBL/GenBank/DDBJ databases">
        <authorList>
            <person name="Varghese N."/>
            <person name="Submissions S."/>
        </authorList>
    </citation>
    <scope>NUCLEOTIDE SEQUENCE [LARGE SCALE GENOMIC DNA]</scope>
    <source>
        <strain evidence="4">DSM 17908</strain>
    </source>
</reference>
<keyword evidence="5" id="KW-1185">Reference proteome</keyword>
<accession>A0A1I3VAT2</accession>
<dbReference type="EMBL" id="NITY01000013">
    <property type="protein sequence ID" value="PHM38982.1"/>
    <property type="molecule type" value="Genomic_DNA"/>
</dbReference>
<gene>
    <name evidence="3" type="ORF">SAMN05421680_12013</name>
    <name evidence="2" type="ORF">Xmau_03149</name>
</gene>
<dbReference type="InterPro" id="IPR029442">
    <property type="entry name" value="GyrI-like"/>
</dbReference>
<organism evidence="3 4">
    <name type="scientific">Xenorhabdus mauleonii</name>
    <dbReference type="NCBI Taxonomy" id="351675"/>
    <lineage>
        <taxon>Bacteria</taxon>
        <taxon>Pseudomonadati</taxon>
        <taxon>Pseudomonadota</taxon>
        <taxon>Gammaproteobacteria</taxon>
        <taxon>Enterobacterales</taxon>
        <taxon>Morganellaceae</taxon>
        <taxon>Xenorhabdus</taxon>
    </lineage>
</organism>
<protein>
    <submittedName>
        <fullName evidence="3">Integron-associated effector binding protein</fullName>
    </submittedName>
</protein>
<dbReference type="Pfam" id="PF06445">
    <property type="entry name" value="GyrI-like"/>
    <property type="match status" value="1"/>
</dbReference>
<evidence type="ECO:0000313" key="5">
    <source>
        <dbReference type="Proteomes" id="UP000224607"/>
    </source>
</evidence>
<dbReference type="RefSeq" id="WP_092512899.1">
    <property type="nucleotide sequence ID" value="NZ_CAWNQB010000005.1"/>
</dbReference>
<evidence type="ECO:0000313" key="2">
    <source>
        <dbReference type="EMBL" id="PHM38982.1"/>
    </source>
</evidence>
<dbReference type="STRING" id="351675.SAMN05421680_12013"/>